<reference evidence="1 2" key="1">
    <citation type="submission" date="2019-09" db="EMBL/GenBank/DDBJ databases">
        <title>Genome sequence and assembly of Adhaeribacter sp.</title>
        <authorList>
            <person name="Chhetri G."/>
        </authorList>
    </citation>
    <scope>NUCLEOTIDE SEQUENCE [LARGE SCALE GENOMIC DNA]</scope>
    <source>
        <strain evidence="1 2">DK36</strain>
    </source>
</reference>
<proteinExistence type="predicted"/>
<dbReference type="Proteomes" id="UP000323426">
    <property type="component" value="Unassembled WGS sequence"/>
</dbReference>
<organism evidence="1 2">
    <name type="scientific">Adhaeribacter rhizoryzae</name>
    <dbReference type="NCBI Taxonomy" id="2607907"/>
    <lineage>
        <taxon>Bacteria</taxon>
        <taxon>Pseudomonadati</taxon>
        <taxon>Bacteroidota</taxon>
        <taxon>Cytophagia</taxon>
        <taxon>Cytophagales</taxon>
        <taxon>Hymenobacteraceae</taxon>
        <taxon>Adhaeribacter</taxon>
    </lineage>
</organism>
<sequence>MSFDVQGRLHEIFDETQVSDKFRKREFVLEIPDGSYTQYIKFQLTQDKCNVLDQYKIGDEVKVTFNLSGKPFTKNGTTMYFTNLSAWRVESANGAAPANTGNNNGNFRAAPAAQPAANSFLSDEADNDLPF</sequence>
<gene>
    <name evidence="1" type="ORF">F0145_08530</name>
</gene>
<dbReference type="Pfam" id="PF11325">
    <property type="entry name" value="DUF3127"/>
    <property type="match status" value="1"/>
</dbReference>
<dbReference type="InterPro" id="IPR021474">
    <property type="entry name" value="DUF3127"/>
</dbReference>
<dbReference type="RefSeq" id="WP_150087887.1">
    <property type="nucleotide sequence ID" value="NZ_VWSF01000004.1"/>
</dbReference>
<dbReference type="EMBL" id="VWSF01000004">
    <property type="protein sequence ID" value="KAA5547971.1"/>
    <property type="molecule type" value="Genomic_DNA"/>
</dbReference>
<dbReference type="AlphaFoldDB" id="A0A5M6DKE6"/>
<protein>
    <submittedName>
        <fullName evidence="1">DUF3127 domain-containing protein</fullName>
    </submittedName>
</protein>
<evidence type="ECO:0000313" key="2">
    <source>
        <dbReference type="Proteomes" id="UP000323426"/>
    </source>
</evidence>
<dbReference type="SUPFAM" id="SSF50249">
    <property type="entry name" value="Nucleic acid-binding proteins"/>
    <property type="match status" value="1"/>
</dbReference>
<comment type="caution">
    <text evidence="1">The sequence shown here is derived from an EMBL/GenBank/DDBJ whole genome shotgun (WGS) entry which is preliminary data.</text>
</comment>
<accession>A0A5M6DKE6</accession>
<dbReference type="InterPro" id="IPR012340">
    <property type="entry name" value="NA-bd_OB-fold"/>
</dbReference>
<name>A0A5M6DKE6_9BACT</name>
<evidence type="ECO:0000313" key="1">
    <source>
        <dbReference type="EMBL" id="KAA5547971.1"/>
    </source>
</evidence>
<keyword evidence="2" id="KW-1185">Reference proteome</keyword>